<dbReference type="EMBL" id="JBHTLH010000044">
    <property type="protein sequence ID" value="MFD1126517.1"/>
    <property type="molecule type" value="Genomic_DNA"/>
</dbReference>
<comment type="caution">
    <text evidence="2">The sequence shown here is derived from an EMBL/GenBank/DDBJ whole genome shotgun (WGS) entry which is preliminary data.</text>
</comment>
<dbReference type="RefSeq" id="WP_225419105.1">
    <property type="nucleotide sequence ID" value="NZ_JBHTLH010000044.1"/>
</dbReference>
<accession>A0ABW3PMI8</accession>
<evidence type="ECO:0000313" key="2">
    <source>
        <dbReference type="EMBL" id="MFD1126517.1"/>
    </source>
</evidence>
<dbReference type="Gene3D" id="3.30.450.20">
    <property type="entry name" value="PAS domain"/>
    <property type="match status" value="1"/>
</dbReference>
<gene>
    <name evidence="2" type="ORF">ACFQ22_14330</name>
</gene>
<reference evidence="3" key="1">
    <citation type="journal article" date="2019" name="Int. J. Syst. Evol. Microbiol.">
        <title>The Global Catalogue of Microorganisms (GCM) 10K type strain sequencing project: providing services to taxonomists for standard genome sequencing and annotation.</title>
        <authorList>
            <consortium name="The Broad Institute Genomics Platform"/>
            <consortium name="The Broad Institute Genome Sequencing Center for Infectious Disease"/>
            <person name="Wu L."/>
            <person name="Ma J."/>
        </authorList>
    </citation>
    <scope>NUCLEOTIDE SEQUENCE [LARGE SCALE GENOMIC DNA]</scope>
    <source>
        <strain evidence="3">CCUG 71848</strain>
    </source>
</reference>
<evidence type="ECO:0000256" key="1">
    <source>
        <dbReference type="SAM" id="MobiDB-lite"/>
    </source>
</evidence>
<feature type="compositionally biased region" description="Polar residues" evidence="1">
    <location>
        <begin position="144"/>
        <end position="180"/>
    </location>
</feature>
<evidence type="ECO:0000313" key="3">
    <source>
        <dbReference type="Proteomes" id="UP001597156"/>
    </source>
</evidence>
<dbReference type="Proteomes" id="UP001597156">
    <property type="component" value="Unassembled WGS sequence"/>
</dbReference>
<proteinExistence type="predicted"/>
<dbReference type="Pfam" id="PF13596">
    <property type="entry name" value="PAS_10"/>
    <property type="match status" value="1"/>
</dbReference>
<keyword evidence="3" id="KW-1185">Reference proteome</keyword>
<sequence>MMAELNPIIKEATVQFKTGTLSLPQIEAIFDALPFEIDFIDTSDRFTWFSNQHKRVHPRTTSQLQETIRELHPGKAADQAEAVITAFKKGEKEHVKIPLKVNDQMIDINYYAVRDSNGHYLGTMECTMAINHLKKLIDSGVWNQDASTGASSHQSGDTTKSGKAANSKSSPKNDATTGPSRLSMKDDRWIP</sequence>
<feature type="region of interest" description="Disordered" evidence="1">
    <location>
        <begin position="144"/>
        <end position="191"/>
    </location>
</feature>
<name>A0ABW3PMI8_9LACO</name>
<protein>
    <submittedName>
        <fullName evidence="2">PAS domain-containing protein</fullName>
    </submittedName>
</protein>
<organism evidence="2 3">
    <name type="scientific">Lentilactobacillus raoultii</name>
    <dbReference type="NCBI Taxonomy" id="1987503"/>
    <lineage>
        <taxon>Bacteria</taxon>
        <taxon>Bacillati</taxon>
        <taxon>Bacillota</taxon>
        <taxon>Bacilli</taxon>
        <taxon>Lactobacillales</taxon>
        <taxon>Lactobacillaceae</taxon>
        <taxon>Lentilactobacillus</taxon>
    </lineage>
</organism>